<dbReference type="InterPro" id="IPR038705">
    <property type="entry name" value="YabP_sf"/>
</dbReference>
<protein>
    <submittedName>
        <fullName evidence="2">Sporulation protein YabP</fullName>
    </submittedName>
</protein>
<evidence type="ECO:0000313" key="3">
    <source>
        <dbReference type="Proteomes" id="UP001519289"/>
    </source>
</evidence>
<gene>
    <name evidence="2" type="ORF">J2Z79_003331</name>
</gene>
<organism evidence="2 3">
    <name type="scientific">Symbiobacterium terraclitae</name>
    <dbReference type="NCBI Taxonomy" id="557451"/>
    <lineage>
        <taxon>Bacteria</taxon>
        <taxon>Bacillati</taxon>
        <taxon>Bacillota</taxon>
        <taxon>Clostridia</taxon>
        <taxon>Eubacteriales</taxon>
        <taxon>Symbiobacteriaceae</taxon>
        <taxon>Symbiobacterium</taxon>
    </lineage>
</organism>
<dbReference type="InterPro" id="IPR022476">
    <property type="entry name" value="Spore_YabP/YqfC"/>
</dbReference>
<dbReference type="EMBL" id="JAGGLG010000038">
    <property type="protein sequence ID" value="MBP2019889.1"/>
    <property type="molecule type" value="Genomic_DNA"/>
</dbReference>
<dbReference type="RefSeq" id="WP_425353541.1">
    <property type="nucleotide sequence ID" value="NZ_JAGGLG010000038.1"/>
</dbReference>
<dbReference type="Pfam" id="PF07873">
    <property type="entry name" value="YabP"/>
    <property type="match status" value="1"/>
</dbReference>
<sequence>MEERTTYRVEGRGPAFDENEAGGHSHSLTIANRERVHITGVVGVDSFDDEEVNLETEMGLLSIRGEELQIKQLDLEKGQFAVEGYINALQYATPRQRGARQPRSRSFLERLLR</sequence>
<proteinExistence type="predicted"/>
<dbReference type="InterPro" id="IPR012504">
    <property type="entry name" value="Spore_YabP"/>
</dbReference>
<reference evidence="2 3" key="1">
    <citation type="submission" date="2021-03" db="EMBL/GenBank/DDBJ databases">
        <title>Genomic Encyclopedia of Type Strains, Phase IV (KMG-IV): sequencing the most valuable type-strain genomes for metagenomic binning, comparative biology and taxonomic classification.</title>
        <authorList>
            <person name="Goeker M."/>
        </authorList>
    </citation>
    <scope>NUCLEOTIDE SEQUENCE [LARGE SCALE GENOMIC DNA]</scope>
    <source>
        <strain evidence="2 3">DSM 27138</strain>
    </source>
</reference>
<feature type="region of interest" description="Disordered" evidence="1">
    <location>
        <begin position="1"/>
        <end position="25"/>
    </location>
</feature>
<keyword evidence="3" id="KW-1185">Reference proteome</keyword>
<comment type="caution">
    <text evidence="2">The sequence shown here is derived from an EMBL/GenBank/DDBJ whole genome shotgun (WGS) entry which is preliminary data.</text>
</comment>
<name>A0ABS4JWG9_9FIRM</name>
<feature type="compositionally biased region" description="Basic and acidic residues" evidence="1">
    <location>
        <begin position="1"/>
        <end position="11"/>
    </location>
</feature>
<dbReference type="NCBIfam" id="TIGR02892">
    <property type="entry name" value="spore_yabP"/>
    <property type="match status" value="1"/>
</dbReference>
<evidence type="ECO:0000313" key="2">
    <source>
        <dbReference type="EMBL" id="MBP2019889.1"/>
    </source>
</evidence>
<evidence type="ECO:0000256" key="1">
    <source>
        <dbReference type="SAM" id="MobiDB-lite"/>
    </source>
</evidence>
<dbReference type="Gene3D" id="2.60.40.2000">
    <property type="match status" value="1"/>
</dbReference>
<dbReference type="Proteomes" id="UP001519289">
    <property type="component" value="Unassembled WGS sequence"/>
</dbReference>
<accession>A0ABS4JWG9</accession>